<dbReference type="Proteomes" id="UP001210720">
    <property type="component" value="Unassembled WGS sequence"/>
</dbReference>
<keyword evidence="2" id="KW-1185">Reference proteome</keyword>
<dbReference type="RefSeq" id="WP_271431032.1">
    <property type="nucleotide sequence ID" value="NZ_JAQIOY010000001.1"/>
</dbReference>
<comment type="caution">
    <text evidence="1">The sequence shown here is derived from an EMBL/GenBank/DDBJ whole genome shotgun (WGS) entry which is preliminary data.</text>
</comment>
<protein>
    <submittedName>
        <fullName evidence="1">Uncharacterized protein</fullName>
    </submittedName>
</protein>
<organism evidence="1 2">
    <name type="scientific">Thalassococcus lentus</name>
    <dbReference type="NCBI Taxonomy" id="1210524"/>
    <lineage>
        <taxon>Bacteria</taxon>
        <taxon>Pseudomonadati</taxon>
        <taxon>Pseudomonadota</taxon>
        <taxon>Alphaproteobacteria</taxon>
        <taxon>Rhodobacterales</taxon>
        <taxon>Roseobacteraceae</taxon>
        <taxon>Thalassococcus</taxon>
    </lineage>
</organism>
<proteinExistence type="predicted"/>
<reference evidence="1 2" key="1">
    <citation type="submission" date="2023-01" db="EMBL/GenBank/DDBJ databases">
        <title>Thalassococcus onchidii sp. nov., isolated from a marine invertebrate from the South China Sea.</title>
        <authorList>
            <person name="Xu S."/>
            <person name="Liu Z."/>
            <person name="Xu Y."/>
        </authorList>
    </citation>
    <scope>NUCLEOTIDE SEQUENCE [LARGE SCALE GENOMIC DNA]</scope>
    <source>
        <strain evidence="1 2">KCTC 32084</strain>
    </source>
</reference>
<sequence>MPDDNLDTLEGVDKHFDKRKSDEARVLGYFQRMNMAGLDYKGQISTAYAEHGTSLAVNASVDFNKILIPFCHVTFGGGYKHERTSHALLVIQRFASRVWSKNVEIPAPPAGAKAYPLLYGGSTTSALTAISELSPPTWTTKKPLMFAQLEGKTRRHNLNVAAKAYVGLTKNFDDDETGLSIGVGGEGEADWETTKLYDPNVRHFGPSAYDSKLAGYVDDIIARDLKQRVAIWILSIVGTPETFKFLDIPGTLADKVAEYETFAGLAMGKLEGLGKAKVIELAKANIKAIEESGQGDRLPEWLPSGAAASLAQKMSRITKDMISDYKSKKHLKKSGLSVDDMETRVKDVAAILDNDLAFWTRNGSLAMDQREAKFSDEFIKNKLELLKFQKAQSATLLKTIARAKQYGIGNQQQDVPPTNAPWPHPLCHLSLHANQRWGKVSGGGNMTLPFSLAGARAAIMKRWGSRFIAFRYQSFAQGRSGGKRTTMVTTQDATIRYNLTVFEAKASAELARGWKEGEKSHTSRQWATMTYQVDTAVWQLGSPSDSSIAALPNGSGQCFGLSVLAGRFEEYAQACKAALGPLTLRPQLSEDSIKLEEAMMKILRVTETELRGFMASAAGLVGEDPNADIGAIDDPTGRRERVKSGGLTAKKSIIIESNFALTRVSHCRLINGQVEELSGGEHGSGIPELNKHRNVRTNDVMGNRGTMRLSAIRLRHRIAAKDDNGHDKISLGVSMSPATQIAGSDPFATPKEVKEKMSFWEKLIGFDPSQSKFQKLRALMPSLGFKYRRMSQIGTEGLFDLHVKHFPEPFSKSIKNPERRKQIELLNLKEMAEISVSPAMLFSQ</sequence>
<dbReference type="EMBL" id="JAQIOY010000001">
    <property type="protein sequence ID" value="MDA7423693.1"/>
    <property type="molecule type" value="Genomic_DNA"/>
</dbReference>
<accession>A0ABT4XP12</accession>
<evidence type="ECO:0000313" key="2">
    <source>
        <dbReference type="Proteomes" id="UP001210720"/>
    </source>
</evidence>
<name>A0ABT4XP12_9RHOB</name>
<evidence type="ECO:0000313" key="1">
    <source>
        <dbReference type="EMBL" id="MDA7423693.1"/>
    </source>
</evidence>
<gene>
    <name evidence="1" type="ORF">PFY00_03065</name>
</gene>